<feature type="chain" id="PRO_5003256376" evidence="2">
    <location>
        <begin position="26"/>
        <end position="707"/>
    </location>
</feature>
<protein>
    <submittedName>
        <fullName evidence="3">Uncharacterized protein</fullName>
    </submittedName>
</protein>
<dbReference type="Proteomes" id="UP000006860">
    <property type="component" value="Chromosome"/>
</dbReference>
<feature type="signal peptide" evidence="2">
    <location>
        <begin position="1"/>
        <end position="25"/>
    </location>
</feature>
<evidence type="ECO:0000313" key="3">
    <source>
        <dbReference type="EMBL" id="ADY58639.1"/>
    </source>
</evidence>
<evidence type="ECO:0000313" key="4">
    <source>
        <dbReference type="Proteomes" id="UP000006860"/>
    </source>
</evidence>
<proteinExistence type="predicted"/>
<sequence length="707" mass="78792">MSTTQFWCPFLAAMLILVSGQFATAQPEKTSEKPATETPATEKQQSDKQQTEQANETVVRFYPHLNARTARDLRTALPAMIPVDADNAASWVFAEQGEPANASATLMVRHTPEVHAQIKELLAIFQKLELVSTGLFSLDAARVDQAKKASEEVFEWPADDGEVWRFYVVPTPSAKSIHIALKQAIDGEWGNQSIWTVQLPGTLEIHSDTVVVIRQTEEMHEKLGTFFKQLNEARNEAPQIVSGGGFFKIPEEDQPSKHASTKEGEQPQTQQAEEMVVRFYPGLPKQTAESLRRALGTLIPADWSWSKEKGAVVVTLEDSGEVSSTTATLVVRQTPDVQKRVAALVQEVDQWTNAAARRQSFQFPGDILPEDLADATLPEQWEGPDGRIWQLFWVPTNSVHRLHLTLAFLLPEIKSGVVVDLRMLGLERHSETIMMLHVPKKSRLAVAKFFTEWEKARNYSADDSKEAKCEPAQHPDGFSFVVPKAYETANVVANVVEANQPTAEANYETRYYNFHGRTAESMQKLLPQVLPEIWPAGGKASVSFVPGMGDPGATIGTLMVRQTPAGHEKVEAYFRTLRTVSQELQKQIDDKENYPCYSQPADDSGYAVKYHYLPTPMANHLAELLPKYFASDWQQGTVRTLSGPASKNLQHFSYSILIVRQQSAVHEQIDKVIHNVRHWDGQEAEVAVPVPASLRELEATVGGGSFF</sequence>
<feature type="region of interest" description="Disordered" evidence="1">
    <location>
        <begin position="247"/>
        <end position="270"/>
    </location>
</feature>
<feature type="region of interest" description="Disordered" evidence="1">
    <location>
        <begin position="27"/>
        <end position="54"/>
    </location>
</feature>
<dbReference type="HOGENOM" id="CLU_390229_0_0_0"/>
<dbReference type="KEGG" id="pbs:Plabr_1018"/>
<dbReference type="RefSeq" id="WP_013627375.1">
    <property type="nucleotide sequence ID" value="NC_015174.1"/>
</dbReference>
<organism evidence="3 4">
    <name type="scientific">Rubinisphaera brasiliensis (strain ATCC 49424 / DSM 5305 / JCM 21570 / IAM 15109 / NBRC 103401 / IFAM 1448)</name>
    <name type="common">Planctomyces brasiliensis</name>
    <dbReference type="NCBI Taxonomy" id="756272"/>
    <lineage>
        <taxon>Bacteria</taxon>
        <taxon>Pseudomonadati</taxon>
        <taxon>Planctomycetota</taxon>
        <taxon>Planctomycetia</taxon>
        <taxon>Planctomycetales</taxon>
        <taxon>Planctomycetaceae</taxon>
        <taxon>Rubinisphaera</taxon>
    </lineage>
</organism>
<gene>
    <name evidence="3" type="ordered locus">Plabr_1018</name>
</gene>
<name>F0SJV0_RUBBR</name>
<dbReference type="EMBL" id="CP002546">
    <property type="protein sequence ID" value="ADY58639.1"/>
    <property type="molecule type" value="Genomic_DNA"/>
</dbReference>
<reference evidence="4" key="1">
    <citation type="submission" date="2011-02" db="EMBL/GenBank/DDBJ databases">
        <title>The complete genome of Planctomyces brasiliensis DSM 5305.</title>
        <authorList>
            <person name="Lucas S."/>
            <person name="Copeland A."/>
            <person name="Lapidus A."/>
            <person name="Bruce D."/>
            <person name="Goodwin L."/>
            <person name="Pitluck S."/>
            <person name="Kyrpides N."/>
            <person name="Mavromatis K."/>
            <person name="Pagani I."/>
            <person name="Ivanova N."/>
            <person name="Ovchinnikova G."/>
            <person name="Lu M."/>
            <person name="Detter J.C."/>
            <person name="Han C."/>
            <person name="Land M."/>
            <person name="Hauser L."/>
            <person name="Markowitz V."/>
            <person name="Cheng J.-F."/>
            <person name="Hugenholtz P."/>
            <person name="Woyke T."/>
            <person name="Wu D."/>
            <person name="Tindall B."/>
            <person name="Pomrenke H.G."/>
            <person name="Brambilla E."/>
            <person name="Klenk H.-P."/>
            <person name="Eisen J.A."/>
        </authorList>
    </citation>
    <scope>NUCLEOTIDE SEQUENCE [LARGE SCALE GENOMIC DNA]</scope>
    <source>
        <strain evidence="4">ATCC 49424 / DSM 5305 / JCM 21570 / IAM 15109 / NBRC 103401 / IFAM 1448</strain>
    </source>
</reference>
<evidence type="ECO:0000256" key="2">
    <source>
        <dbReference type="SAM" id="SignalP"/>
    </source>
</evidence>
<evidence type="ECO:0000256" key="1">
    <source>
        <dbReference type="SAM" id="MobiDB-lite"/>
    </source>
</evidence>
<feature type="compositionally biased region" description="Basic and acidic residues" evidence="1">
    <location>
        <begin position="249"/>
        <end position="265"/>
    </location>
</feature>
<keyword evidence="2" id="KW-0732">Signal</keyword>
<dbReference type="AlphaFoldDB" id="F0SJV0"/>
<accession>F0SJV0</accession>
<keyword evidence="4" id="KW-1185">Reference proteome</keyword>